<evidence type="ECO:0000313" key="4">
    <source>
        <dbReference type="Proteomes" id="UP000460257"/>
    </source>
</evidence>
<protein>
    <recommendedName>
        <fullName evidence="2">Antitoxin</fullName>
    </recommendedName>
</protein>
<comment type="function">
    <text evidence="2">Antitoxin component of a type II toxin-antitoxin (TA) system.</text>
</comment>
<dbReference type="InterPro" id="IPR036165">
    <property type="entry name" value="YefM-like_sf"/>
</dbReference>
<dbReference type="EMBL" id="VOGC01000002">
    <property type="protein sequence ID" value="MQN00901.1"/>
    <property type="molecule type" value="Genomic_DNA"/>
</dbReference>
<reference evidence="3" key="1">
    <citation type="journal article" date="2020" name="Appl. Environ. Microbiol.">
        <title>Medium-Chain Fatty Acid Synthesis by 'Candidatus Weimeria bifida' gen. nov., sp. nov., and 'Candidatus Pseudoramibacter fermentans' sp. nov.</title>
        <authorList>
            <person name="Scarborough M.J."/>
            <person name="Myers K.S."/>
            <person name="Donohue T.J."/>
            <person name="Noguera D.R."/>
        </authorList>
    </citation>
    <scope>NUCLEOTIDE SEQUENCE</scope>
    <source>
        <strain evidence="3">LCO1.1</strain>
    </source>
</reference>
<name>A0A6N7IX95_9FIRM</name>
<accession>A0A6N7IX95</accession>
<dbReference type="Pfam" id="PF02604">
    <property type="entry name" value="PhdYeFM_antitox"/>
    <property type="match status" value="1"/>
</dbReference>
<dbReference type="Gene3D" id="3.40.1620.10">
    <property type="entry name" value="YefM-like domain"/>
    <property type="match status" value="1"/>
</dbReference>
<organism evidence="3 4">
    <name type="scientific">Candidatus Weimeria bifida</name>
    <dbReference type="NCBI Taxonomy" id="2599074"/>
    <lineage>
        <taxon>Bacteria</taxon>
        <taxon>Bacillati</taxon>
        <taxon>Bacillota</taxon>
        <taxon>Clostridia</taxon>
        <taxon>Lachnospirales</taxon>
        <taxon>Lachnospiraceae</taxon>
        <taxon>Candidatus Weimeria</taxon>
    </lineage>
</organism>
<dbReference type="AlphaFoldDB" id="A0A6N7IX95"/>
<dbReference type="Proteomes" id="UP000460257">
    <property type="component" value="Unassembled WGS sequence"/>
</dbReference>
<evidence type="ECO:0000256" key="1">
    <source>
        <dbReference type="ARBA" id="ARBA00009981"/>
    </source>
</evidence>
<evidence type="ECO:0000256" key="2">
    <source>
        <dbReference type="RuleBase" id="RU362080"/>
    </source>
</evidence>
<evidence type="ECO:0000313" key="3">
    <source>
        <dbReference type="EMBL" id="MQN00901.1"/>
    </source>
</evidence>
<comment type="caution">
    <text evidence="3">The sequence shown here is derived from an EMBL/GenBank/DDBJ whole genome shotgun (WGS) entry which is preliminary data.</text>
</comment>
<dbReference type="InterPro" id="IPR006442">
    <property type="entry name" value="Antitoxin_Phd/YefM"/>
</dbReference>
<sequence>MRNNFKSYCDKATDEGETIVVTRKQDKNVVILSLDRYNEMEKEIENAKYLERLDKSFEQLQAGKGKRHRTQWQQ</sequence>
<gene>
    <name evidence="3" type="ORF">FRC54_02765</name>
</gene>
<dbReference type="SUPFAM" id="SSF143120">
    <property type="entry name" value="YefM-like"/>
    <property type="match status" value="1"/>
</dbReference>
<comment type="similarity">
    <text evidence="1 2">Belongs to the phD/YefM antitoxin family.</text>
</comment>
<keyword evidence="4" id="KW-1185">Reference proteome</keyword>
<proteinExistence type="inferred from homology"/>